<gene>
    <name evidence="2" type="ORF">EJ05DRAFT_522542</name>
</gene>
<feature type="compositionally biased region" description="Polar residues" evidence="1">
    <location>
        <begin position="290"/>
        <end position="304"/>
    </location>
</feature>
<feature type="region of interest" description="Disordered" evidence="1">
    <location>
        <begin position="108"/>
        <end position="181"/>
    </location>
</feature>
<name>A0A6A6WJW6_9PEZI</name>
<feature type="region of interest" description="Disordered" evidence="1">
    <location>
        <begin position="586"/>
        <end position="722"/>
    </location>
</feature>
<keyword evidence="3" id="KW-1185">Reference proteome</keyword>
<evidence type="ECO:0000313" key="3">
    <source>
        <dbReference type="Proteomes" id="UP000799437"/>
    </source>
</evidence>
<dbReference type="RefSeq" id="XP_033604728.1">
    <property type="nucleotide sequence ID" value="XM_033748786.1"/>
</dbReference>
<dbReference type="Proteomes" id="UP000799437">
    <property type="component" value="Unassembled WGS sequence"/>
</dbReference>
<feature type="region of interest" description="Disordered" evidence="1">
    <location>
        <begin position="271"/>
        <end position="304"/>
    </location>
</feature>
<organism evidence="2 3">
    <name type="scientific">Pseudovirgaria hyperparasitica</name>
    <dbReference type="NCBI Taxonomy" id="470096"/>
    <lineage>
        <taxon>Eukaryota</taxon>
        <taxon>Fungi</taxon>
        <taxon>Dikarya</taxon>
        <taxon>Ascomycota</taxon>
        <taxon>Pezizomycotina</taxon>
        <taxon>Dothideomycetes</taxon>
        <taxon>Dothideomycetes incertae sedis</taxon>
        <taxon>Acrospermales</taxon>
        <taxon>Acrospermaceae</taxon>
        <taxon>Pseudovirgaria</taxon>
    </lineage>
</organism>
<feature type="compositionally biased region" description="Basic and acidic residues" evidence="1">
    <location>
        <begin position="1"/>
        <end position="24"/>
    </location>
</feature>
<feature type="compositionally biased region" description="Polar residues" evidence="1">
    <location>
        <begin position="164"/>
        <end position="181"/>
    </location>
</feature>
<feature type="region of interest" description="Disordered" evidence="1">
    <location>
        <begin position="1"/>
        <end position="44"/>
    </location>
</feature>
<accession>A0A6A6WJW6</accession>
<evidence type="ECO:0000256" key="1">
    <source>
        <dbReference type="SAM" id="MobiDB-lite"/>
    </source>
</evidence>
<dbReference type="EMBL" id="ML996566">
    <property type="protein sequence ID" value="KAF2762277.1"/>
    <property type="molecule type" value="Genomic_DNA"/>
</dbReference>
<reference evidence="2" key="1">
    <citation type="journal article" date="2020" name="Stud. Mycol.">
        <title>101 Dothideomycetes genomes: a test case for predicting lifestyles and emergence of pathogens.</title>
        <authorList>
            <person name="Haridas S."/>
            <person name="Albert R."/>
            <person name="Binder M."/>
            <person name="Bloem J."/>
            <person name="Labutti K."/>
            <person name="Salamov A."/>
            <person name="Andreopoulos B."/>
            <person name="Baker S."/>
            <person name="Barry K."/>
            <person name="Bills G."/>
            <person name="Bluhm B."/>
            <person name="Cannon C."/>
            <person name="Castanera R."/>
            <person name="Culley D."/>
            <person name="Daum C."/>
            <person name="Ezra D."/>
            <person name="Gonzalez J."/>
            <person name="Henrissat B."/>
            <person name="Kuo A."/>
            <person name="Liang C."/>
            <person name="Lipzen A."/>
            <person name="Lutzoni F."/>
            <person name="Magnuson J."/>
            <person name="Mondo S."/>
            <person name="Nolan M."/>
            <person name="Ohm R."/>
            <person name="Pangilinan J."/>
            <person name="Park H.-J."/>
            <person name="Ramirez L."/>
            <person name="Alfaro M."/>
            <person name="Sun H."/>
            <person name="Tritt A."/>
            <person name="Yoshinaga Y."/>
            <person name="Zwiers L.-H."/>
            <person name="Turgeon B."/>
            <person name="Goodwin S."/>
            <person name="Spatafora J."/>
            <person name="Crous P."/>
            <person name="Grigoriev I."/>
        </authorList>
    </citation>
    <scope>NUCLEOTIDE SEQUENCE</scope>
    <source>
        <strain evidence="2">CBS 121739</strain>
    </source>
</reference>
<dbReference type="GeneID" id="54489840"/>
<feature type="compositionally biased region" description="Polar residues" evidence="1">
    <location>
        <begin position="131"/>
        <end position="145"/>
    </location>
</feature>
<proteinExistence type="predicted"/>
<evidence type="ECO:0000313" key="2">
    <source>
        <dbReference type="EMBL" id="KAF2762277.1"/>
    </source>
</evidence>
<protein>
    <submittedName>
        <fullName evidence="2">Uncharacterized protein</fullName>
    </submittedName>
</protein>
<dbReference type="AlphaFoldDB" id="A0A6A6WJW6"/>
<feature type="compositionally biased region" description="Low complexity" evidence="1">
    <location>
        <begin position="108"/>
        <end position="122"/>
    </location>
</feature>
<feature type="compositionally biased region" description="Pro residues" evidence="1">
    <location>
        <begin position="641"/>
        <end position="653"/>
    </location>
</feature>
<sequence>MSDQAHEPDRTDSVNPRTDLKELQENVLPTSPSTPPAQISIDYPEISPRSISSLGSFIESGIANAITISRVRPSEIQHRDKEHDRRVTETSLSWLHNLDADDMDLLPALPASNSSSPRSSIAKHTPLPDSPGSSTESVWGSPQETSLRRVSLAATTIRHVPGSETENSTVNGGSETSNSATFYARVSPSRYRDSSARTLDTAELEELGCYPDRGYCEAASLQAELQGCRESVSQTTAQSGERSAGFSGSFGDRLKERLDVVRRKSSKALHHLRATRGVPQTEYDRDYDNSHASGSVPSYHDSSNAPWTLPSHRGGHGPHDFQLGSPLHLAPGHGRPMGYVQQYLHDQANTVYQSPDDGFLPEERQLPPPLPPRRRMHAYGSEHYDRLLHQGRYTYVPGYDDFSTLQGRHTYMPGYEDFSTLQGRHTYMPEQYNAPLHQGRHTYMPGYDNSSTRQSRHAHVAEHHALPSHQGSHTYMPEYDSPSTRQSRHAHGLPSHQGRNAYIPEHHALPTHQGRYTRAPEHYNLPTRQPRNTYVPEQYNVASHQGRHTYLPGYSNYSTRQSRHAYVPENHTPTTHEGGHTYVPEHHALPSHHPLPPYQERHSYMPEHYAPTPHQSRNTYLPDHHTLPTHEPGNTSIPAHHAPPPHPPKTPYPPKHHALSPNHQIPQPTQQPKPPQTPAYTAHSKPSFSTAPSSSSSSSSSSTSTGGNTVPAAHHPLPRPGVLTSLHGPLPCLSEDGKAEIALAAWARREGGWFQPVGRGGRGGLPAWVWD</sequence>
<feature type="compositionally biased region" description="Low complexity" evidence="1">
    <location>
        <begin position="684"/>
        <end position="705"/>
    </location>
</feature>